<dbReference type="GO" id="GO:0016020">
    <property type="term" value="C:membrane"/>
    <property type="evidence" value="ECO:0007669"/>
    <property type="project" value="InterPro"/>
</dbReference>
<dbReference type="GO" id="GO:0071555">
    <property type="term" value="P:cell wall organization"/>
    <property type="evidence" value="ECO:0007669"/>
    <property type="project" value="UniProtKB-KW"/>
</dbReference>
<evidence type="ECO:0000256" key="5">
    <source>
        <dbReference type="ARBA" id="ARBA00022989"/>
    </source>
</evidence>
<keyword evidence="10" id="KW-1185">Reference proteome</keyword>
<keyword evidence="2" id="KW-0328">Glycosyltransferase</keyword>
<keyword evidence="3" id="KW-0808">Transferase</keyword>
<accession>A0A5N6RCX6</accession>
<feature type="binding site" evidence="8">
    <location>
        <position position="77"/>
    </location>
    <ligand>
        <name>UDP-alpha-D-glucose</name>
        <dbReference type="ChEBI" id="CHEBI:58885"/>
    </ligand>
</feature>
<gene>
    <name evidence="9" type="ORF">FH972_014344</name>
</gene>
<dbReference type="Proteomes" id="UP000327013">
    <property type="component" value="Chromosome 6"/>
</dbReference>
<dbReference type="EMBL" id="CM017326">
    <property type="protein sequence ID" value="KAE8075650.1"/>
    <property type="molecule type" value="Genomic_DNA"/>
</dbReference>
<feature type="binding site" evidence="8">
    <location>
        <position position="48"/>
    </location>
    <ligand>
        <name>UDP-alpha-D-glucose</name>
        <dbReference type="ChEBI" id="CHEBI:58885"/>
    </ligand>
</feature>
<protein>
    <submittedName>
        <fullName evidence="9">Uncharacterized protein</fullName>
    </submittedName>
</protein>
<evidence type="ECO:0000313" key="9">
    <source>
        <dbReference type="EMBL" id="KAE8075650.1"/>
    </source>
</evidence>
<keyword evidence="6" id="KW-0472">Membrane</keyword>
<evidence type="ECO:0000256" key="6">
    <source>
        <dbReference type="ARBA" id="ARBA00023136"/>
    </source>
</evidence>
<dbReference type="AlphaFoldDB" id="A0A5N6RCX6"/>
<sequence>MASLGCLPSYANHGSPSLGFSSSTTNGILVTELPSVDMFMTTVDPVLEPSIITINTVLSLLAVDYPAHKLACYVSNDGCSPLTFYSLVKASKFAKLWVPFCKKHNIPDRAPLKYFSDDCLSFIDSSNWEFQQEWKTIEVIHNPS</sequence>
<dbReference type="GO" id="GO:0012505">
    <property type="term" value="C:endomembrane system"/>
    <property type="evidence" value="ECO:0007669"/>
    <property type="project" value="UniProtKB-SubCell"/>
</dbReference>
<dbReference type="PANTHER" id="PTHR13301">
    <property type="entry name" value="X-BOX TRANSCRIPTION FACTOR-RELATED"/>
    <property type="match status" value="1"/>
</dbReference>
<keyword evidence="4" id="KW-0812">Transmembrane</keyword>
<evidence type="ECO:0000256" key="2">
    <source>
        <dbReference type="ARBA" id="ARBA00022676"/>
    </source>
</evidence>
<keyword evidence="7" id="KW-0961">Cell wall biogenesis/degradation</keyword>
<reference evidence="9 10" key="1">
    <citation type="submission" date="2019-06" db="EMBL/GenBank/DDBJ databases">
        <title>A chromosomal-level reference genome of Carpinus fangiana (Coryloideae, Betulaceae).</title>
        <authorList>
            <person name="Yang X."/>
            <person name="Wang Z."/>
            <person name="Zhang L."/>
            <person name="Hao G."/>
            <person name="Liu J."/>
            <person name="Yang Y."/>
        </authorList>
    </citation>
    <scope>NUCLEOTIDE SEQUENCE [LARGE SCALE GENOMIC DNA]</scope>
    <source>
        <strain evidence="9">Cfa_2016G</strain>
        <tissue evidence="9">Leaf</tissue>
    </source>
</reference>
<evidence type="ECO:0000313" key="10">
    <source>
        <dbReference type="Proteomes" id="UP000327013"/>
    </source>
</evidence>
<evidence type="ECO:0000256" key="4">
    <source>
        <dbReference type="ARBA" id="ARBA00022692"/>
    </source>
</evidence>
<organism evidence="9 10">
    <name type="scientific">Carpinus fangiana</name>
    <dbReference type="NCBI Taxonomy" id="176857"/>
    <lineage>
        <taxon>Eukaryota</taxon>
        <taxon>Viridiplantae</taxon>
        <taxon>Streptophyta</taxon>
        <taxon>Embryophyta</taxon>
        <taxon>Tracheophyta</taxon>
        <taxon>Spermatophyta</taxon>
        <taxon>Magnoliopsida</taxon>
        <taxon>eudicotyledons</taxon>
        <taxon>Gunneridae</taxon>
        <taxon>Pentapetalae</taxon>
        <taxon>rosids</taxon>
        <taxon>fabids</taxon>
        <taxon>Fagales</taxon>
        <taxon>Betulaceae</taxon>
        <taxon>Carpinus</taxon>
    </lineage>
</organism>
<proteinExistence type="predicted"/>
<dbReference type="GO" id="GO:0030244">
    <property type="term" value="P:cellulose biosynthetic process"/>
    <property type="evidence" value="ECO:0007669"/>
    <property type="project" value="InterPro"/>
</dbReference>
<keyword evidence="5" id="KW-1133">Transmembrane helix</keyword>
<comment type="subcellular location">
    <subcellularLocation>
        <location evidence="1">Endomembrane system</location>
    </subcellularLocation>
</comment>
<evidence type="ECO:0000256" key="1">
    <source>
        <dbReference type="ARBA" id="ARBA00004308"/>
    </source>
</evidence>
<dbReference type="OrthoDB" id="72851at2759"/>
<dbReference type="Pfam" id="PF03552">
    <property type="entry name" value="Cellulose_synt"/>
    <property type="match status" value="1"/>
</dbReference>
<evidence type="ECO:0000256" key="7">
    <source>
        <dbReference type="ARBA" id="ARBA00023316"/>
    </source>
</evidence>
<dbReference type="InterPro" id="IPR005150">
    <property type="entry name" value="Cellulose_synth"/>
</dbReference>
<evidence type="ECO:0000256" key="8">
    <source>
        <dbReference type="PIRSR" id="PIRSR605150-2"/>
    </source>
</evidence>
<evidence type="ECO:0000256" key="3">
    <source>
        <dbReference type="ARBA" id="ARBA00022679"/>
    </source>
</evidence>
<name>A0A5N6RCX6_9ROSI</name>
<dbReference type="GO" id="GO:0016760">
    <property type="term" value="F:cellulose synthase (UDP-forming) activity"/>
    <property type="evidence" value="ECO:0007669"/>
    <property type="project" value="InterPro"/>
</dbReference>